<organism evidence="1 2">
    <name type="scientific">Pseudomonas yamanorum</name>
    <dbReference type="NCBI Taxonomy" id="515393"/>
    <lineage>
        <taxon>Bacteria</taxon>
        <taxon>Pseudomonadati</taxon>
        <taxon>Pseudomonadota</taxon>
        <taxon>Gammaproteobacteria</taxon>
        <taxon>Pseudomonadales</taxon>
        <taxon>Pseudomonadaceae</taxon>
        <taxon>Pseudomonas</taxon>
    </lineage>
</organism>
<dbReference type="Proteomes" id="UP000531950">
    <property type="component" value="Unassembled WGS sequence"/>
</dbReference>
<evidence type="ECO:0000313" key="1">
    <source>
        <dbReference type="EMBL" id="NWE12927.1"/>
    </source>
</evidence>
<reference evidence="1 2" key="1">
    <citation type="submission" date="2020-04" db="EMBL/GenBank/DDBJ databases">
        <title>Molecular characterization of pseudomonads from Agaricus bisporus reveal novel blotch 2 pathogens in Western Europe.</title>
        <authorList>
            <person name="Taparia T."/>
            <person name="Krijger M."/>
            <person name="Haynes E."/>
            <person name="Elpinstone J.G."/>
            <person name="Noble R."/>
            <person name="Van Der Wolf J."/>
        </authorList>
    </citation>
    <scope>NUCLEOTIDE SEQUENCE [LARGE SCALE GENOMIC DNA]</scope>
    <source>
        <strain evidence="1 2">IPO3782</strain>
    </source>
</reference>
<name>A0A7Y8EE82_9PSED</name>
<dbReference type="RefSeq" id="WP_177076739.1">
    <property type="nucleotide sequence ID" value="NZ_JACARG010000014.1"/>
</dbReference>
<sequence>MTLDAVIAASECKGPLLATSSGQRQLHLAQPFSKHIRGLCIGPAWKLQVMGQVRYRHVGQEGVSLFDINNGLGKVISIGKAHRQRVCVEVADIGDVPRLDAEGQGIMKVTAFLVESVYRVFFISYCAG</sequence>
<dbReference type="AlphaFoldDB" id="A0A7Y8EE82"/>
<evidence type="ECO:0000313" key="2">
    <source>
        <dbReference type="Proteomes" id="UP000531950"/>
    </source>
</evidence>
<gene>
    <name evidence="1" type="ORF">HX822_08265</name>
</gene>
<dbReference type="EMBL" id="JACARG010000014">
    <property type="protein sequence ID" value="NWE12927.1"/>
    <property type="molecule type" value="Genomic_DNA"/>
</dbReference>
<accession>A0A7Y8EE82</accession>
<proteinExistence type="predicted"/>
<comment type="caution">
    <text evidence="1">The sequence shown here is derived from an EMBL/GenBank/DDBJ whole genome shotgun (WGS) entry which is preliminary data.</text>
</comment>
<protein>
    <submittedName>
        <fullName evidence="1">Uncharacterized protein</fullName>
    </submittedName>
</protein>